<evidence type="ECO:0008006" key="4">
    <source>
        <dbReference type="Google" id="ProtNLM"/>
    </source>
</evidence>
<comment type="caution">
    <text evidence="2">The sequence shown here is derived from an EMBL/GenBank/DDBJ whole genome shotgun (WGS) entry which is preliminary data.</text>
</comment>
<evidence type="ECO:0000256" key="1">
    <source>
        <dbReference type="SAM" id="MobiDB-lite"/>
    </source>
</evidence>
<name>A0AAE0LGI2_9CHLO</name>
<feature type="region of interest" description="Disordered" evidence="1">
    <location>
        <begin position="19"/>
        <end position="42"/>
    </location>
</feature>
<gene>
    <name evidence="2" type="ORF">CYMTET_8427</name>
</gene>
<evidence type="ECO:0000313" key="3">
    <source>
        <dbReference type="Proteomes" id="UP001190700"/>
    </source>
</evidence>
<dbReference type="AlphaFoldDB" id="A0AAE0LGI2"/>
<keyword evidence="3" id="KW-1185">Reference proteome</keyword>
<accession>A0AAE0LGI2</accession>
<proteinExistence type="predicted"/>
<evidence type="ECO:0000313" key="2">
    <source>
        <dbReference type="EMBL" id="KAK3283895.1"/>
    </source>
</evidence>
<sequence length="128" mass="13881">MTVELALDGTRKCWEVDWKPKGVDPSTPELAPAQKKSKGKDGRPIVTTAAFLADSDDEEDATAHLLADVVVEREDELQEKMARLFLAPPASTSGVERAFSAVGHMHGDLRKCTAECTNEHSLMAGMNT</sequence>
<dbReference type="Proteomes" id="UP001190700">
    <property type="component" value="Unassembled WGS sequence"/>
</dbReference>
<dbReference type="EMBL" id="LGRX02002597">
    <property type="protein sequence ID" value="KAK3283895.1"/>
    <property type="molecule type" value="Genomic_DNA"/>
</dbReference>
<organism evidence="2 3">
    <name type="scientific">Cymbomonas tetramitiformis</name>
    <dbReference type="NCBI Taxonomy" id="36881"/>
    <lineage>
        <taxon>Eukaryota</taxon>
        <taxon>Viridiplantae</taxon>
        <taxon>Chlorophyta</taxon>
        <taxon>Pyramimonadophyceae</taxon>
        <taxon>Pyramimonadales</taxon>
        <taxon>Pyramimonadaceae</taxon>
        <taxon>Cymbomonas</taxon>
    </lineage>
</organism>
<protein>
    <recommendedName>
        <fullName evidence="4">HAT C-terminal dimerisation domain-containing protein</fullName>
    </recommendedName>
</protein>
<reference evidence="2 3" key="1">
    <citation type="journal article" date="2015" name="Genome Biol. Evol.">
        <title>Comparative Genomics of a Bacterivorous Green Alga Reveals Evolutionary Causalities and Consequences of Phago-Mixotrophic Mode of Nutrition.</title>
        <authorList>
            <person name="Burns J.A."/>
            <person name="Paasch A."/>
            <person name="Narechania A."/>
            <person name="Kim E."/>
        </authorList>
    </citation>
    <scope>NUCLEOTIDE SEQUENCE [LARGE SCALE GENOMIC DNA]</scope>
    <source>
        <strain evidence="2 3">PLY_AMNH</strain>
    </source>
</reference>